<dbReference type="InterPro" id="IPR013520">
    <property type="entry name" value="Ribonucl_H"/>
</dbReference>
<dbReference type="STRING" id="57664.SAMN05661003_101454"/>
<comment type="function">
    <text evidence="1">DNA polymerase III is a complex, multichain enzyme responsible for most of the replicative synthesis in bacteria. The epsilon subunit contain the editing function and is a proofreading 3'-5' exonuclease.</text>
</comment>
<dbReference type="NCBIfam" id="TIGR00573">
    <property type="entry name" value="dnaq"/>
    <property type="match status" value="1"/>
</dbReference>
<dbReference type="InterPro" id="IPR006054">
    <property type="entry name" value="DnaQ"/>
</dbReference>
<dbReference type="SMART" id="SM00479">
    <property type="entry name" value="EXOIII"/>
    <property type="match status" value="1"/>
</dbReference>
<comment type="subunit">
    <text evidence="2">DNA polymerase III contains a core (composed of alpha, epsilon and theta chains) that associates with a tau subunit. This core dimerizes to form the POLIII' complex. PolIII' associates with the gamma complex (composed of gamma, delta, delta', psi and chi chains) and with the beta chain to form the complete DNA polymerase III complex.</text>
</comment>
<dbReference type="InterPro" id="IPR012337">
    <property type="entry name" value="RNaseH-like_sf"/>
</dbReference>
<dbReference type="OrthoDB" id="9804290at2"/>
<evidence type="ECO:0000256" key="2">
    <source>
        <dbReference type="ARBA" id="ARBA00026073"/>
    </source>
</evidence>
<dbReference type="InterPro" id="IPR036397">
    <property type="entry name" value="RNaseH_sf"/>
</dbReference>
<evidence type="ECO:0000256" key="1">
    <source>
        <dbReference type="ARBA" id="ARBA00025483"/>
    </source>
</evidence>
<accession>A0A1G6XZ45</accession>
<reference evidence="5" key="1">
    <citation type="submission" date="2016-10" db="EMBL/GenBank/DDBJ databases">
        <authorList>
            <person name="Varghese N."/>
            <person name="Submissions S."/>
        </authorList>
    </citation>
    <scope>NUCLEOTIDE SEQUENCE [LARGE SCALE GENOMIC DNA]</scope>
    <source>
        <strain evidence="5">DSM 8987</strain>
    </source>
</reference>
<evidence type="ECO:0000313" key="5">
    <source>
        <dbReference type="Proteomes" id="UP000243205"/>
    </source>
</evidence>
<dbReference type="Pfam" id="PF00929">
    <property type="entry name" value="RNase_T"/>
    <property type="match status" value="1"/>
</dbReference>
<gene>
    <name evidence="4" type="ORF">SAMN05661003_101454</name>
</gene>
<dbReference type="PANTHER" id="PTHR30231:SF37">
    <property type="entry name" value="EXODEOXYRIBONUCLEASE 10"/>
    <property type="match status" value="1"/>
</dbReference>
<dbReference type="Proteomes" id="UP000243205">
    <property type="component" value="Unassembled WGS sequence"/>
</dbReference>
<dbReference type="FunFam" id="3.30.420.10:FF:000045">
    <property type="entry name" value="3'-5' exonuclease DinG"/>
    <property type="match status" value="1"/>
</dbReference>
<dbReference type="GO" id="GO:0005829">
    <property type="term" value="C:cytosol"/>
    <property type="evidence" value="ECO:0007669"/>
    <property type="project" value="TreeGrafter"/>
</dbReference>
<dbReference type="EMBL" id="FNAQ01000001">
    <property type="protein sequence ID" value="SDD83429.1"/>
    <property type="molecule type" value="Genomic_DNA"/>
</dbReference>
<dbReference type="SUPFAM" id="SSF53098">
    <property type="entry name" value="Ribonuclease H-like"/>
    <property type="match status" value="1"/>
</dbReference>
<evidence type="ECO:0000313" key="4">
    <source>
        <dbReference type="EMBL" id="SDD83429.1"/>
    </source>
</evidence>
<sequence length="167" mass="18746">MKAVVFDVETSGLSPQQGHRIIELGAVKVEQGRIVDEFCTLVNGGAAIDPRAQAVHGISSAMLRGQPRPEDVIPRFRDFIGRYSLVAHNAVFDTRFLRAEFALQGFALPNAVECTLLLSRRKLRLPDHRLETVYQYFFGELPPDAQPHRALDDARLAAQIWLKLKKV</sequence>
<feature type="domain" description="Exonuclease" evidence="3">
    <location>
        <begin position="2"/>
        <end position="167"/>
    </location>
</feature>
<dbReference type="AlphaFoldDB" id="A0A1G6XZ45"/>
<proteinExistence type="predicted"/>
<dbReference type="GO" id="GO:0003887">
    <property type="term" value="F:DNA-directed DNA polymerase activity"/>
    <property type="evidence" value="ECO:0007669"/>
    <property type="project" value="InterPro"/>
</dbReference>
<dbReference type="GO" id="GO:0008408">
    <property type="term" value="F:3'-5' exonuclease activity"/>
    <property type="evidence" value="ECO:0007669"/>
    <property type="project" value="TreeGrafter"/>
</dbReference>
<keyword evidence="5" id="KW-1185">Reference proteome</keyword>
<organism evidence="4 5">
    <name type="scientific">Desulfuromonas thiophila</name>
    <dbReference type="NCBI Taxonomy" id="57664"/>
    <lineage>
        <taxon>Bacteria</taxon>
        <taxon>Pseudomonadati</taxon>
        <taxon>Thermodesulfobacteriota</taxon>
        <taxon>Desulfuromonadia</taxon>
        <taxon>Desulfuromonadales</taxon>
        <taxon>Desulfuromonadaceae</taxon>
        <taxon>Desulfuromonas</taxon>
    </lineage>
</organism>
<dbReference type="CDD" id="cd06127">
    <property type="entry name" value="DEDDh"/>
    <property type="match status" value="1"/>
</dbReference>
<dbReference type="PANTHER" id="PTHR30231">
    <property type="entry name" value="DNA POLYMERASE III SUBUNIT EPSILON"/>
    <property type="match status" value="1"/>
</dbReference>
<dbReference type="GO" id="GO:0003677">
    <property type="term" value="F:DNA binding"/>
    <property type="evidence" value="ECO:0007669"/>
    <property type="project" value="InterPro"/>
</dbReference>
<evidence type="ECO:0000259" key="3">
    <source>
        <dbReference type="SMART" id="SM00479"/>
    </source>
</evidence>
<protein>
    <submittedName>
        <fullName evidence="4">DNA polymerase-3 subunit epsilon</fullName>
    </submittedName>
</protein>
<dbReference type="RefSeq" id="WP_092075814.1">
    <property type="nucleotide sequence ID" value="NZ_CALFZY010000006.1"/>
</dbReference>
<dbReference type="GO" id="GO:0045004">
    <property type="term" value="P:DNA replication proofreading"/>
    <property type="evidence" value="ECO:0007669"/>
    <property type="project" value="TreeGrafter"/>
</dbReference>
<name>A0A1G6XZ45_9BACT</name>
<dbReference type="Gene3D" id="3.30.420.10">
    <property type="entry name" value="Ribonuclease H-like superfamily/Ribonuclease H"/>
    <property type="match status" value="1"/>
</dbReference>